<gene>
    <name evidence="1" type="ORF">DBRI1063_LOCUS20373</name>
</gene>
<reference evidence="1" key="1">
    <citation type="submission" date="2021-01" db="EMBL/GenBank/DDBJ databases">
        <authorList>
            <person name="Corre E."/>
            <person name="Pelletier E."/>
            <person name="Niang G."/>
            <person name="Scheremetjew M."/>
            <person name="Finn R."/>
            <person name="Kale V."/>
            <person name="Holt S."/>
            <person name="Cochrane G."/>
            <person name="Meng A."/>
            <person name="Brown T."/>
            <person name="Cohen L."/>
        </authorList>
    </citation>
    <scope>NUCLEOTIDE SEQUENCE</scope>
    <source>
        <strain evidence="1">Pop2</strain>
    </source>
</reference>
<dbReference type="EMBL" id="HBGN01031581">
    <property type="protein sequence ID" value="CAD9348355.1"/>
    <property type="molecule type" value="Transcribed_RNA"/>
</dbReference>
<organism evidence="1">
    <name type="scientific">Ditylum brightwellii</name>
    <dbReference type="NCBI Taxonomy" id="49249"/>
    <lineage>
        <taxon>Eukaryota</taxon>
        <taxon>Sar</taxon>
        <taxon>Stramenopiles</taxon>
        <taxon>Ochrophyta</taxon>
        <taxon>Bacillariophyta</taxon>
        <taxon>Mediophyceae</taxon>
        <taxon>Lithodesmiophycidae</taxon>
        <taxon>Lithodesmiales</taxon>
        <taxon>Lithodesmiaceae</taxon>
        <taxon>Ditylum</taxon>
    </lineage>
</organism>
<protein>
    <submittedName>
        <fullName evidence="1">Uncharacterized protein</fullName>
    </submittedName>
</protein>
<name>A0A7S1ZU84_9STRA</name>
<sequence>MGAIIERKDLVVLTRASGQRIYLSMPHRANKNGSSTLGEMVRCVALLGFKDSVVPATLETDPLMDIKEDENVPKLSFLATLKSEDNVFRKMDMATETEKAKIGNSTILLPWISKKI</sequence>
<evidence type="ECO:0000313" key="1">
    <source>
        <dbReference type="EMBL" id="CAD9348355.1"/>
    </source>
</evidence>
<dbReference type="AlphaFoldDB" id="A0A7S1ZU84"/>
<accession>A0A7S1ZU84</accession>
<proteinExistence type="predicted"/>